<keyword evidence="12" id="KW-0547">Nucleotide-binding</keyword>
<feature type="transmembrane region" description="Helical" evidence="18">
    <location>
        <begin position="29"/>
        <end position="52"/>
    </location>
</feature>
<feature type="domain" description="HAMP" evidence="21">
    <location>
        <begin position="315"/>
        <end position="366"/>
    </location>
</feature>
<dbReference type="PANTHER" id="PTHR41523">
    <property type="entry name" value="TWO-COMPONENT SYSTEM SENSOR PROTEIN"/>
    <property type="match status" value="1"/>
</dbReference>
<dbReference type="InterPro" id="IPR011102">
    <property type="entry name" value="Sig_transdc_His_kinase_HWE"/>
</dbReference>
<feature type="transmembrane region" description="Helical" evidence="18">
    <location>
        <begin position="288"/>
        <end position="311"/>
    </location>
</feature>
<evidence type="ECO:0000256" key="16">
    <source>
        <dbReference type="ARBA" id="ARBA00023026"/>
    </source>
</evidence>
<evidence type="ECO:0000256" key="1">
    <source>
        <dbReference type="ARBA" id="ARBA00000085"/>
    </source>
</evidence>
<accession>A0A512C0H7</accession>
<evidence type="ECO:0000256" key="6">
    <source>
        <dbReference type="ARBA" id="ARBA00022553"/>
    </source>
</evidence>
<dbReference type="GO" id="GO:0016020">
    <property type="term" value="C:membrane"/>
    <property type="evidence" value="ECO:0007669"/>
    <property type="project" value="UniProtKB-SubCell"/>
</dbReference>
<name>A0A512C0H7_9HYPH</name>
<proteinExistence type="predicted"/>
<dbReference type="Gene3D" id="3.30.450.20">
    <property type="entry name" value="PAS domain"/>
    <property type="match status" value="2"/>
</dbReference>
<dbReference type="SUPFAM" id="SSF55785">
    <property type="entry name" value="PYP-like sensor domain (PAS domain)"/>
    <property type="match status" value="1"/>
</dbReference>
<evidence type="ECO:0000256" key="3">
    <source>
        <dbReference type="ARBA" id="ARBA00012438"/>
    </source>
</evidence>
<evidence type="ECO:0000256" key="15">
    <source>
        <dbReference type="ARBA" id="ARBA00022991"/>
    </source>
</evidence>
<dbReference type="PROSITE" id="PS50885">
    <property type="entry name" value="HAMP"/>
    <property type="match status" value="1"/>
</dbReference>
<keyword evidence="6" id="KW-0597">Phosphoprotein</keyword>
<evidence type="ECO:0000256" key="17">
    <source>
        <dbReference type="ARBA" id="ARBA00023170"/>
    </source>
</evidence>
<dbReference type="PROSITE" id="PS50113">
    <property type="entry name" value="PAC"/>
    <property type="match status" value="1"/>
</dbReference>
<dbReference type="EMBL" id="BJYU01000120">
    <property type="protein sequence ID" value="GEO17718.1"/>
    <property type="molecule type" value="Genomic_DNA"/>
</dbReference>
<evidence type="ECO:0000256" key="2">
    <source>
        <dbReference type="ARBA" id="ARBA00004370"/>
    </source>
</evidence>
<evidence type="ECO:0000256" key="13">
    <source>
        <dbReference type="ARBA" id="ARBA00022777"/>
    </source>
</evidence>
<evidence type="ECO:0000259" key="21">
    <source>
        <dbReference type="PROSITE" id="PS50885"/>
    </source>
</evidence>
<keyword evidence="9" id="KW-0288">FMN</keyword>
<evidence type="ECO:0000256" key="10">
    <source>
        <dbReference type="ARBA" id="ARBA00022679"/>
    </source>
</evidence>
<evidence type="ECO:0000313" key="22">
    <source>
        <dbReference type="EMBL" id="GEO17718.1"/>
    </source>
</evidence>
<dbReference type="GO" id="GO:0007165">
    <property type="term" value="P:signal transduction"/>
    <property type="evidence" value="ECO:0007669"/>
    <property type="project" value="InterPro"/>
</dbReference>
<keyword evidence="10" id="KW-0808">Transferase</keyword>
<evidence type="ECO:0000256" key="7">
    <source>
        <dbReference type="ARBA" id="ARBA00022606"/>
    </source>
</evidence>
<comment type="subcellular location">
    <subcellularLocation>
        <location evidence="2">Membrane</location>
    </subcellularLocation>
</comment>
<keyword evidence="18" id="KW-0812">Transmembrane</keyword>
<dbReference type="InterPro" id="IPR003660">
    <property type="entry name" value="HAMP_dom"/>
</dbReference>
<evidence type="ECO:0000256" key="12">
    <source>
        <dbReference type="ARBA" id="ARBA00022741"/>
    </source>
</evidence>
<dbReference type="GO" id="GO:0005524">
    <property type="term" value="F:ATP binding"/>
    <property type="evidence" value="ECO:0007669"/>
    <property type="project" value="UniProtKB-KW"/>
</dbReference>
<dbReference type="Pfam" id="PF13426">
    <property type="entry name" value="PAS_9"/>
    <property type="match status" value="1"/>
</dbReference>
<dbReference type="SMART" id="SM00086">
    <property type="entry name" value="PAC"/>
    <property type="match status" value="1"/>
</dbReference>
<keyword evidence="8" id="KW-0285">Flavoprotein</keyword>
<keyword evidence="13" id="KW-0418">Kinase</keyword>
<evidence type="ECO:0000259" key="20">
    <source>
        <dbReference type="PROSITE" id="PS50113"/>
    </source>
</evidence>
<comment type="catalytic activity">
    <reaction evidence="1">
        <text>ATP + protein L-histidine = ADP + protein N-phospho-L-histidine.</text>
        <dbReference type="EC" id="2.7.13.3"/>
    </reaction>
</comment>
<keyword evidence="7" id="KW-0716">Sensory transduction</keyword>
<keyword evidence="17" id="KW-0675">Receptor</keyword>
<reference evidence="22 23" key="1">
    <citation type="submission" date="2019-07" db="EMBL/GenBank/DDBJ databases">
        <title>Whole genome shotgun sequence of Microvirga aerophila NBRC 106136.</title>
        <authorList>
            <person name="Hosoyama A."/>
            <person name="Uohara A."/>
            <person name="Ohji S."/>
            <person name="Ichikawa N."/>
        </authorList>
    </citation>
    <scope>NUCLEOTIDE SEQUENCE [LARGE SCALE GENOMIC DNA]</scope>
    <source>
        <strain evidence="22 23">NBRC 106136</strain>
    </source>
</reference>
<keyword evidence="5" id="KW-0600">Photoreceptor protein</keyword>
<evidence type="ECO:0000256" key="14">
    <source>
        <dbReference type="ARBA" id="ARBA00022840"/>
    </source>
</evidence>
<dbReference type="SMART" id="SM00911">
    <property type="entry name" value="HWE_HK"/>
    <property type="match status" value="1"/>
</dbReference>
<evidence type="ECO:0000313" key="23">
    <source>
        <dbReference type="Proteomes" id="UP000321085"/>
    </source>
</evidence>
<evidence type="ECO:0000256" key="4">
    <source>
        <dbReference type="ARBA" id="ARBA00021740"/>
    </source>
</evidence>
<keyword evidence="16" id="KW-0843">Virulence</keyword>
<dbReference type="Proteomes" id="UP000321085">
    <property type="component" value="Unassembled WGS sequence"/>
</dbReference>
<evidence type="ECO:0000256" key="11">
    <source>
        <dbReference type="ARBA" id="ARBA00022737"/>
    </source>
</evidence>
<keyword evidence="23" id="KW-1185">Reference proteome</keyword>
<dbReference type="PROSITE" id="PS50112">
    <property type="entry name" value="PAS"/>
    <property type="match status" value="1"/>
</dbReference>
<dbReference type="InterPro" id="IPR000700">
    <property type="entry name" value="PAS-assoc_C"/>
</dbReference>
<keyword evidence="15" id="KW-0157">Chromophore</keyword>
<dbReference type="CDD" id="cd00130">
    <property type="entry name" value="PAS"/>
    <property type="match status" value="1"/>
</dbReference>
<feature type="domain" description="PAS" evidence="19">
    <location>
        <begin position="371"/>
        <end position="425"/>
    </location>
</feature>
<organism evidence="22 23">
    <name type="scientific">Microvirga aerophila</name>
    <dbReference type="NCBI Taxonomy" id="670291"/>
    <lineage>
        <taxon>Bacteria</taxon>
        <taxon>Pseudomonadati</taxon>
        <taxon>Pseudomonadota</taxon>
        <taxon>Alphaproteobacteria</taxon>
        <taxon>Hyphomicrobiales</taxon>
        <taxon>Methylobacteriaceae</taxon>
        <taxon>Microvirga</taxon>
    </lineage>
</organism>
<evidence type="ECO:0000256" key="18">
    <source>
        <dbReference type="SAM" id="Phobius"/>
    </source>
</evidence>
<gene>
    <name evidence="22" type="ORF">MAE02_54140</name>
</gene>
<evidence type="ECO:0000259" key="19">
    <source>
        <dbReference type="PROSITE" id="PS50112"/>
    </source>
</evidence>
<dbReference type="PANTHER" id="PTHR41523:SF7">
    <property type="entry name" value="HISTIDINE KINASE"/>
    <property type="match status" value="1"/>
</dbReference>
<dbReference type="NCBIfam" id="TIGR00229">
    <property type="entry name" value="sensory_box"/>
    <property type="match status" value="1"/>
</dbReference>
<evidence type="ECO:0000256" key="8">
    <source>
        <dbReference type="ARBA" id="ARBA00022630"/>
    </source>
</evidence>
<evidence type="ECO:0000256" key="9">
    <source>
        <dbReference type="ARBA" id="ARBA00022643"/>
    </source>
</evidence>
<dbReference type="CDD" id="cd12915">
    <property type="entry name" value="PDC2_DGC_like"/>
    <property type="match status" value="1"/>
</dbReference>
<dbReference type="Pfam" id="PF07536">
    <property type="entry name" value="HWE_HK"/>
    <property type="match status" value="1"/>
</dbReference>
<keyword evidence="14" id="KW-0067">ATP-binding</keyword>
<dbReference type="SMART" id="SM00091">
    <property type="entry name" value="PAS"/>
    <property type="match status" value="1"/>
</dbReference>
<dbReference type="InterPro" id="IPR035965">
    <property type="entry name" value="PAS-like_dom_sf"/>
</dbReference>
<dbReference type="InterPro" id="IPR036890">
    <property type="entry name" value="HATPase_C_sf"/>
</dbReference>
<protein>
    <recommendedName>
        <fullName evidence="4">Blue-light-activated histidine kinase</fullName>
        <ecNumber evidence="3">2.7.13.3</ecNumber>
    </recommendedName>
</protein>
<dbReference type="GO" id="GO:0009881">
    <property type="term" value="F:photoreceptor activity"/>
    <property type="evidence" value="ECO:0007669"/>
    <property type="project" value="UniProtKB-KW"/>
</dbReference>
<dbReference type="EC" id="2.7.13.3" evidence="3"/>
<evidence type="ECO:0000256" key="5">
    <source>
        <dbReference type="ARBA" id="ARBA00022543"/>
    </source>
</evidence>
<dbReference type="GO" id="GO:0004673">
    <property type="term" value="F:protein histidine kinase activity"/>
    <property type="evidence" value="ECO:0007669"/>
    <property type="project" value="UniProtKB-EC"/>
</dbReference>
<keyword evidence="11" id="KW-0677">Repeat</keyword>
<keyword evidence="18" id="KW-0472">Membrane</keyword>
<dbReference type="InterPro" id="IPR000014">
    <property type="entry name" value="PAS"/>
</dbReference>
<dbReference type="AlphaFoldDB" id="A0A512C0H7"/>
<comment type="caution">
    <text evidence="22">The sequence shown here is derived from an EMBL/GenBank/DDBJ whole genome shotgun (WGS) entry which is preliminary data.</text>
</comment>
<feature type="domain" description="PAC" evidence="20">
    <location>
        <begin position="445"/>
        <end position="497"/>
    </location>
</feature>
<keyword evidence="18" id="KW-1133">Transmembrane helix</keyword>
<dbReference type="InterPro" id="IPR001610">
    <property type="entry name" value="PAC"/>
</dbReference>
<sequence>MVGKFLSDSNERGPRTLARSWLPSLRSRLILLTLVLLIPALAAAGIAVYAGYRHDRHEVEKHLQETARALSLVVDRQFGQAEALLWALSTSPQLLEKDYAIFDARARAAIRLPGTWVVAADDEKQVVNTLLAPGSPLPAVPNNDYRKGLVPGTIRISNLFMGTAAKRPAVGIDTLVTTQDGSELFVSVIMLAEAVSRILADQGLPPSWIGTIMDRNGTVVARSRDAVRFAGKPAPSDGVARVEAGVSQGAWESVSLDGVPTVVALSRSPGSGWSTIVAVPQSEITASAWLFALYLAAAGGLLLAGGVAMAWRVGRSIAAPVEGLATIAQEIGHGAPVAPQASGLAEVDRVAQALASASTELRTREAALRASEARLRATHENAAVGIAEVDQDGRFISANEARCQLTDHTREELIGQHFGHVTDPEILDHDLELFGQQVTGALDTYTTESKFRRKDGSTGWARVTSTAVRDADGTFLYAVRVVEDITERRHADRRQKLLIDELNHRVKNTLATVQSLAWQAARQDVPPKVAQERFQERLLALSRTHNLLNETHWEDASLRTILETELEPYLTPSSRVRIDGSQVALPARVAVVLGMAFHELVTNAAKHGALSSERGRVRVDWTVAGSADETVLVINWCELDGPAPEVQPIPRFGSRLLRQTITRELAGQLDLRFEREGVCCIIKVPIGSAGQQAA</sequence>
<dbReference type="Gene3D" id="3.30.565.10">
    <property type="entry name" value="Histidine kinase-like ATPase, C-terminal domain"/>
    <property type="match status" value="1"/>
</dbReference>